<organism evidence="1 2">
    <name type="scientific">Gluconacetobacter liquefaciens</name>
    <name type="common">Acetobacter liquefaciens</name>
    <dbReference type="NCBI Taxonomy" id="89584"/>
    <lineage>
        <taxon>Bacteria</taxon>
        <taxon>Pseudomonadati</taxon>
        <taxon>Pseudomonadota</taxon>
        <taxon>Alphaproteobacteria</taxon>
        <taxon>Acetobacterales</taxon>
        <taxon>Acetobacteraceae</taxon>
        <taxon>Gluconacetobacter</taxon>
    </lineage>
</organism>
<reference evidence="1 2" key="1">
    <citation type="submission" date="2018-07" db="EMBL/GenBank/DDBJ databases">
        <title>Genomic Encyclopedia of Type Strains, Phase IV (KMG-IV): sequencing the most valuable type-strain genomes for metagenomic binning, comparative biology and taxonomic classification.</title>
        <authorList>
            <person name="Goeker M."/>
        </authorList>
    </citation>
    <scope>NUCLEOTIDE SEQUENCE [LARGE SCALE GENOMIC DNA]</scope>
    <source>
        <strain evidence="1 2">DSM 5603</strain>
    </source>
</reference>
<accession>A0A370G8F4</accession>
<evidence type="ECO:0000313" key="1">
    <source>
        <dbReference type="EMBL" id="RDI39500.1"/>
    </source>
</evidence>
<dbReference type="EMBL" id="QQAW01000002">
    <property type="protein sequence ID" value="RDI39500.1"/>
    <property type="molecule type" value="Genomic_DNA"/>
</dbReference>
<gene>
    <name evidence="1" type="ORF">C7453_102290</name>
</gene>
<dbReference type="Proteomes" id="UP000254958">
    <property type="component" value="Unassembled WGS sequence"/>
</dbReference>
<sequence>MAGMARYEDGWPCLFRSLSGSEETTMADLTAIEILSHLTALRAQVAGLYSVLQAPRTVQSPLPSQGMGDGERVTVTLNVSVLRRVEDWQARQSDLPNRAIALERMIEAFLDLEAWARRPGAGTEGAGA</sequence>
<proteinExistence type="predicted"/>
<keyword evidence="2" id="KW-1185">Reference proteome</keyword>
<comment type="caution">
    <text evidence="1">The sequence shown here is derived from an EMBL/GenBank/DDBJ whole genome shotgun (WGS) entry which is preliminary data.</text>
</comment>
<name>A0A370G8F4_GLULI</name>
<evidence type="ECO:0000313" key="2">
    <source>
        <dbReference type="Proteomes" id="UP000254958"/>
    </source>
</evidence>
<dbReference type="AlphaFoldDB" id="A0A370G8F4"/>
<protein>
    <submittedName>
        <fullName evidence="1">Uncharacterized protein</fullName>
    </submittedName>
</protein>